<dbReference type="Pfam" id="PF02096">
    <property type="entry name" value="60KD_IMP"/>
    <property type="match status" value="1"/>
</dbReference>
<dbReference type="GeneID" id="25316797"/>
<dbReference type="STRING" id="1408163.A0A0F4YUF8"/>
<dbReference type="OrthoDB" id="2148490at2759"/>
<feature type="transmembrane region" description="Helical" evidence="7">
    <location>
        <begin position="166"/>
        <end position="188"/>
    </location>
</feature>
<organism evidence="9 10">
    <name type="scientific">Rasamsonia emersonii (strain ATCC 16479 / CBS 393.64 / IMI 116815)</name>
    <dbReference type="NCBI Taxonomy" id="1408163"/>
    <lineage>
        <taxon>Eukaryota</taxon>
        <taxon>Fungi</taxon>
        <taxon>Dikarya</taxon>
        <taxon>Ascomycota</taxon>
        <taxon>Pezizomycotina</taxon>
        <taxon>Eurotiomycetes</taxon>
        <taxon>Eurotiomycetidae</taxon>
        <taxon>Eurotiales</taxon>
        <taxon>Trichocomaceae</taxon>
        <taxon>Rasamsonia</taxon>
    </lineage>
</organism>
<proteinExistence type="inferred from homology"/>
<feature type="domain" description="Membrane insertase YidC/Oxa/ALB C-terminal" evidence="8">
    <location>
        <begin position="16"/>
        <end position="202"/>
    </location>
</feature>
<comment type="subcellular location">
    <subcellularLocation>
        <location evidence="1 6">Membrane</location>
        <topology evidence="1 6">Multi-pass membrane protein</topology>
    </subcellularLocation>
</comment>
<name>A0A0F4YUF8_RASE3</name>
<dbReference type="AlphaFoldDB" id="A0A0F4YUF8"/>
<evidence type="ECO:0000256" key="5">
    <source>
        <dbReference type="ARBA" id="ARBA00023136"/>
    </source>
</evidence>
<evidence type="ECO:0000259" key="8">
    <source>
        <dbReference type="Pfam" id="PF02096"/>
    </source>
</evidence>
<accession>A0A0F4YUF8</accession>
<dbReference type="EMBL" id="LASV01000182">
    <property type="protein sequence ID" value="KKA21491.1"/>
    <property type="molecule type" value="Genomic_DNA"/>
</dbReference>
<evidence type="ECO:0000256" key="3">
    <source>
        <dbReference type="ARBA" id="ARBA00022692"/>
    </source>
</evidence>
<evidence type="ECO:0000256" key="2">
    <source>
        <dbReference type="ARBA" id="ARBA00009877"/>
    </source>
</evidence>
<keyword evidence="5 7" id="KW-0472">Membrane</keyword>
<comment type="caution">
    <text evidence="9">The sequence shown here is derived from an EMBL/GenBank/DDBJ whole genome shotgun (WGS) entry which is preliminary data.</text>
</comment>
<keyword evidence="4 7" id="KW-1133">Transmembrane helix</keyword>
<dbReference type="InterPro" id="IPR001708">
    <property type="entry name" value="YidC/ALB3/OXA1/COX18"/>
</dbReference>
<dbReference type="GO" id="GO:0005743">
    <property type="term" value="C:mitochondrial inner membrane"/>
    <property type="evidence" value="ECO:0007669"/>
    <property type="project" value="TreeGrafter"/>
</dbReference>
<sequence>MQQRKERAKERYQELILPIQAQSLLRKNVRQKVADLFKRRKVNKYWRFIPFLQMPIWLSLMEGLRAMCGNDKSLISYLLTSSSTTPEQSITSVLEPSLATEGALWFPDLLAGDPTGVLPITLGLSILLNVSTGWRTPSFGEISDYPRNEMLQHLTFRLLKGGMQTLAIYIGLSAYLTGMPAGLMIYWITSTNIATLQSLFLDKYMFAIKPLKPWTKMYVGILRPGEVKPPSKTDREHTLPGPAFNSSAWASLHASEKVGHAYISCLTAGRATLSPEAFAGLSHVVLSGDILGGTKEQKFSLLRRSRVGLSLVVGGVNWNTPRTCSVASAFLNPSFHSMSRHFMPERSSSSATPHR</sequence>
<reference evidence="9 10" key="1">
    <citation type="submission" date="2015-04" db="EMBL/GenBank/DDBJ databases">
        <authorList>
            <person name="Heijne W.H."/>
            <person name="Fedorova N.D."/>
            <person name="Nierman W.C."/>
            <person name="Vollebregt A.W."/>
            <person name="Zhao Z."/>
            <person name="Wu L."/>
            <person name="Kumar M."/>
            <person name="Stam H."/>
            <person name="van den Berg M.A."/>
            <person name="Pel H.J."/>
        </authorList>
    </citation>
    <scope>NUCLEOTIDE SEQUENCE [LARGE SCALE GENOMIC DNA]</scope>
    <source>
        <strain evidence="9 10">CBS 393.64</strain>
    </source>
</reference>
<gene>
    <name evidence="9" type="ORF">T310_4449</name>
</gene>
<protein>
    <recommendedName>
        <fullName evidence="8">Membrane insertase YidC/Oxa/ALB C-terminal domain-containing protein</fullName>
    </recommendedName>
</protein>
<dbReference type="InterPro" id="IPR028055">
    <property type="entry name" value="YidC/Oxa/ALB_C"/>
</dbReference>
<dbReference type="PANTHER" id="PTHR12428">
    <property type="entry name" value="OXA1"/>
    <property type="match status" value="1"/>
</dbReference>
<keyword evidence="10" id="KW-1185">Reference proteome</keyword>
<keyword evidence="3 6" id="KW-0812">Transmembrane</keyword>
<evidence type="ECO:0000256" key="7">
    <source>
        <dbReference type="SAM" id="Phobius"/>
    </source>
</evidence>
<evidence type="ECO:0000313" key="10">
    <source>
        <dbReference type="Proteomes" id="UP000053958"/>
    </source>
</evidence>
<dbReference type="RefSeq" id="XP_013328103.1">
    <property type="nucleotide sequence ID" value="XM_013472649.1"/>
</dbReference>
<evidence type="ECO:0000256" key="4">
    <source>
        <dbReference type="ARBA" id="ARBA00022989"/>
    </source>
</evidence>
<evidence type="ECO:0000313" key="9">
    <source>
        <dbReference type="EMBL" id="KKA21491.1"/>
    </source>
</evidence>
<evidence type="ECO:0000256" key="1">
    <source>
        <dbReference type="ARBA" id="ARBA00004141"/>
    </source>
</evidence>
<evidence type="ECO:0000256" key="6">
    <source>
        <dbReference type="RuleBase" id="RU003945"/>
    </source>
</evidence>
<dbReference type="GO" id="GO:0033617">
    <property type="term" value="P:mitochondrial respiratory chain complex IV assembly"/>
    <property type="evidence" value="ECO:0007669"/>
    <property type="project" value="TreeGrafter"/>
</dbReference>
<dbReference type="PANTHER" id="PTHR12428:SF65">
    <property type="entry name" value="CYTOCHROME C OXIDASE ASSEMBLY PROTEIN COX18, MITOCHONDRIAL"/>
    <property type="match status" value="1"/>
</dbReference>
<comment type="similarity">
    <text evidence="2 6">Belongs to the OXA1/ALB3/YidC family.</text>
</comment>
<dbReference type="GO" id="GO:0032979">
    <property type="term" value="P:protein insertion into mitochondrial inner membrane from matrix"/>
    <property type="evidence" value="ECO:0007669"/>
    <property type="project" value="TreeGrafter"/>
</dbReference>
<dbReference type="Proteomes" id="UP000053958">
    <property type="component" value="Unassembled WGS sequence"/>
</dbReference>
<dbReference type="GO" id="GO:0032977">
    <property type="term" value="F:membrane insertase activity"/>
    <property type="evidence" value="ECO:0007669"/>
    <property type="project" value="InterPro"/>
</dbReference>